<evidence type="ECO:0000313" key="11">
    <source>
        <dbReference type="Proteomes" id="UP000310636"/>
    </source>
</evidence>
<keyword evidence="5 8" id="KW-0812">Transmembrane</keyword>
<feature type="transmembrane region" description="Helical" evidence="8">
    <location>
        <begin position="359"/>
        <end position="381"/>
    </location>
</feature>
<evidence type="ECO:0000256" key="6">
    <source>
        <dbReference type="ARBA" id="ARBA00022989"/>
    </source>
</evidence>
<accession>A0A4S4C884</accession>
<name>A0A4S4C884_9BACL</name>
<keyword evidence="2" id="KW-0813">Transport</keyword>
<dbReference type="PANTHER" id="PTHR23522">
    <property type="entry name" value="BLL5896 PROTEIN"/>
    <property type="match status" value="1"/>
</dbReference>
<dbReference type="Gene3D" id="1.20.1250.20">
    <property type="entry name" value="MFS general substrate transporter like domains"/>
    <property type="match status" value="2"/>
</dbReference>
<sequence length="386" mass="42401">MRSRLFGSGQLTVLRSLHFVNYAAMVLVVTYFPLYFYDIGFTKLQIGTIFSIGPLLSIFSNLLAGIVADKTKALRRVLSLVFLGQILALALLLPQKEFAVVSALMGLFYFFQTPVNSMMDSITLLAAEKLNRTFSAIRMFGSLGYAVCAILFGYALKATGSDLTLWLALGTVVCSLVLSFALADFQKSAAPFRFASLLDVLKRRETLVFFAFAALVSVAHRMNEGFLAVTMKEFGASESLIGLSSLASSASEIPTFFLLSRYGHRFKELPLLAFASLMYALRMLLLSVSHEPIAFVAIQAMHSVTFGIFYITALRYLQSIVPDEYRSSGQALFGMVWTGLAGLLAGTLGGWLYDAYDHTAVFRLGGAFALTAMVGFLLVHLRRLKE</sequence>
<organism evidence="10 11">
    <name type="scientific">Cohnella fermenti</name>
    <dbReference type="NCBI Taxonomy" id="2565925"/>
    <lineage>
        <taxon>Bacteria</taxon>
        <taxon>Bacillati</taxon>
        <taxon>Bacillota</taxon>
        <taxon>Bacilli</taxon>
        <taxon>Bacillales</taxon>
        <taxon>Paenibacillaceae</taxon>
        <taxon>Cohnella</taxon>
    </lineage>
</organism>
<dbReference type="EMBL" id="SSOB01000003">
    <property type="protein sequence ID" value="THF83854.1"/>
    <property type="molecule type" value="Genomic_DNA"/>
</dbReference>
<keyword evidence="3" id="KW-1003">Cell membrane</keyword>
<feature type="transmembrane region" description="Helical" evidence="8">
    <location>
        <begin position="46"/>
        <end position="66"/>
    </location>
</feature>
<evidence type="ECO:0000256" key="4">
    <source>
        <dbReference type="ARBA" id="ARBA00022519"/>
    </source>
</evidence>
<dbReference type="PANTHER" id="PTHR23522:SF10">
    <property type="entry name" value="3-PHENYLPROPIONIC ACID TRANSPORTER-RELATED"/>
    <property type="match status" value="1"/>
</dbReference>
<dbReference type="InterPro" id="IPR024989">
    <property type="entry name" value="MFS_assoc_dom"/>
</dbReference>
<keyword evidence="7 8" id="KW-0472">Membrane</keyword>
<keyword evidence="4" id="KW-0997">Cell inner membrane</keyword>
<comment type="subcellular location">
    <subcellularLocation>
        <location evidence="1">Cell inner membrane</location>
        <topology evidence="1">Multi-pass membrane protein</topology>
    </subcellularLocation>
</comment>
<reference evidence="10 11" key="1">
    <citation type="submission" date="2019-04" db="EMBL/GenBank/DDBJ databases">
        <title>Cohnella sp. nov. isolated from preserved vegetables.</title>
        <authorList>
            <person name="Lin S.-Y."/>
            <person name="Hung M.-H."/>
            <person name="Young C.-C."/>
        </authorList>
    </citation>
    <scope>NUCLEOTIDE SEQUENCE [LARGE SCALE GENOMIC DNA]</scope>
    <source>
        <strain evidence="10 11">CC-MHH1044</strain>
    </source>
</reference>
<dbReference type="InterPro" id="IPR020846">
    <property type="entry name" value="MFS_dom"/>
</dbReference>
<dbReference type="InterPro" id="IPR036259">
    <property type="entry name" value="MFS_trans_sf"/>
</dbReference>
<comment type="caution">
    <text evidence="10">The sequence shown here is derived from an EMBL/GenBank/DDBJ whole genome shotgun (WGS) entry which is preliminary data.</text>
</comment>
<feature type="transmembrane region" description="Helical" evidence="8">
    <location>
        <begin position="294"/>
        <end position="317"/>
    </location>
</feature>
<feature type="transmembrane region" description="Helical" evidence="8">
    <location>
        <begin position="163"/>
        <end position="183"/>
    </location>
</feature>
<dbReference type="PROSITE" id="PS50850">
    <property type="entry name" value="MFS"/>
    <property type="match status" value="1"/>
</dbReference>
<protein>
    <submittedName>
        <fullName evidence="10">MFS transporter</fullName>
    </submittedName>
</protein>
<evidence type="ECO:0000256" key="2">
    <source>
        <dbReference type="ARBA" id="ARBA00022448"/>
    </source>
</evidence>
<evidence type="ECO:0000256" key="3">
    <source>
        <dbReference type="ARBA" id="ARBA00022475"/>
    </source>
</evidence>
<dbReference type="RefSeq" id="WP_136368482.1">
    <property type="nucleotide sequence ID" value="NZ_SSOB01000003.1"/>
</dbReference>
<feature type="transmembrane region" description="Helical" evidence="8">
    <location>
        <begin position="73"/>
        <end position="92"/>
    </location>
</feature>
<feature type="transmembrane region" description="Helical" evidence="8">
    <location>
        <begin position="136"/>
        <end position="157"/>
    </location>
</feature>
<feature type="transmembrane region" description="Helical" evidence="8">
    <location>
        <begin position="329"/>
        <end position="353"/>
    </location>
</feature>
<dbReference type="OrthoDB" id="1650886at2"/>
<evidence type="ECO:0000313" key="10">
    <source>
        <dbReference type="EMBL" id="THF83854.1"/>
    </source>
</evidence>
<proteinExistence type="predicted"/>
<evidence type="ECO:0000256" key="1">
    <source>
        <dbReference type="ARBA" id="ARBA00004429"/>
    </source>
</evidence>
<feature type="domain" description="Major facilitator superfamily (MFS) profile" evidence="9">
    <location>
        <begin position="163"/>
        <end position="386"/>
    </location>
</feature>
<keyword evidence="11" id="KW-1185">Reference proteome</keyword>
<evidence type="ECO:0000256" key="8">
    <source>
        <dbReference type="SAM" id="Phobius"/>
    </source>
</evidence>
<gene>
    <name evidence="10" type="ORF">E6C55_04000</name>
</gene>
<evidence type="ECO:0000259" key="9">
    <source>
        <dbReference type="PROSITE" id="PS50850"/>
    </source>
</evidence>
<feature type="transmembrane region" description="Helical" evidence="8">
    <location>
        <begin position="12"/>
        <end position="34"/>
    </location>
</feature>
<dbReference type="AlphaFoldDB" id="A0A4S4C884"/>
<dbReference type="Pfam" id="PF12832">
    <property type="entry name" value="MFS_1_like"/>
    <property type="match status" value="1"/>
</dbReference>
<evidence type="ECO:0000256" key="5">
    <source>
        <dbReference type="ARBA" id="ARBA00022692"/>
    </source>
</evidence>
<feature type="transmembrane region" description="Helical" evidence="8">
    <location>
        <begin position="271"/>
        <end position="288"/>
    </location>
</feature>
<dbReference type="Proteomes" id="UP000310636">
    <property type="component" value="Unassembled WGS sequence"/>
</dbReference>
<dbReference type="GO" id="GO:0005886">
    <property type="term" value="C:plasma membrane"/>
    <property type="evidence" value="ECO:0007669"/>
    <property type="project" value="UniProtKB-SubCell"/>
</dbReference>
<evidence type="ECO:0000256" key="7">
    <source>
        <dbReference type="ARBA" id="ARBA00023136"/>
    </source>
</evidence>
<keyword evidence="6 8" id="KW-1133">Transmembrane helix</keyword>
<dbReference type="GO" id="GO:0022857">
    <property type="term" value="F:transmembrane transporter activity"/>
    <property type="evidence" value="ECO:0007669"/>
    <property type="project" value="InterPro"/>
</dbReference>
<dbReference type="SUPFAM" id="SSF103473">
    <property type="entry name" value="MFS general substrate transporter"/>
    <property type="match status" value="2"/>
</dbReference>